<proteinExistence type="predicted"/>
<dbReference type="EMBL" id="JAIFZM010000009">
    <property type="protein sequence ID" value="MCG3419818.1"/>
    <property type="molecule type" value="Genomic_DNA"/>
</dbReference>
<sequence>MLTRKGGIYLSKNTLVEVYLDFTKDIYLDSIDYEPDWDFSLQTVTNKLGISPTYTQKVGEWANSKRQYGHTQWKYSTGKIETLDFDMALNKIVDTFKDKVDVINELKKELGLRTSFRAVTYVYDGMSPGYSFPLNVMKFLISIDTETEIDEYVYGFVEENIDD</sequence>
<dbReference type="RefSeq" id="WP_338044646.1">
    <property type="nucleotide sequence ID" value="NZ_JAIFZM010000009.1"/>
</dbReference>
<evidence type="ECO:0000313" key="1">
    <source>
        <dbReference type="EMBL" id="MCG3419818.1"/>
    </source>
</evidence>
<reference evidence="1 2" key="1">
    <citation type="journal article" date="2022" name="Evol. Bioinform. Online">
        <title>Draft Genome Sequence of Oceanobacillus jordanicus Strain GSFE11, a Halotolerant Plant Growth-Promoting Bacterial Endophyte Isolated From the Jordan Valley.</title>
        <authorList>
            <person name="Alhindi T."/>
            <person name="Albdaiwi R."/>
        </authorList>
    </citation>
    <scope>NUCLEOTIDE SEQUENCE [LARGE SCALE GENOMIC DNA]</scope>
    <source>
        <strain evidence="1 2">GSFE11</strain>
    </source>
</reference>
<dbReference type="Proteomes" id="UP001199631">
    <property type="component" value="Unassembled WGS sequence"/>
</dbReference>
<organism evidence="1 2">
    <name type="scientific">Oceanobacillus jordanicus</name>
    <dbReference type="NCBI Taxonomy" id="2867266"/>
    <lineage>
        <taxon>Bacteria</taxon>
        <taxon>Bacillati</taxon>
        <taxon>Bacillota</taxon>
        <taxon>Bacilli</taxon>
        <taxon>Bacillales</taxon>
        <taxon>Bacillaceae</taxon>
        <taxon>Oceanobacillus</taxon>
    </lineage>
</organism>
<accession>A0AAW5B704</accession>
<keyword evidence="2" id="KW-1185">Reference proteome</keyword>
<name>A0AAW5B704_9BACI</name>
<dbReference type="AlphaFoldDB" id="A0AAW5B704"/>
<dbReference type="Pfam" id="PF14106">
    <property type="entry name" value="DUF4279"/>
    <property type="match status" value="1"/>
</dbReference>
<evidence type="ECO:0000313" key="2">
    <source>
        <dbReference type="Proteomes" id="UP001199631"/>
    </source>
</evidence>
<gene>
    <name evidence="1" type="ORF">K3T81_11705</name>
</gene>
<protein>
    <submittedName>
        <fullName evidence="1">DUF4279 domain-containing protein</fullName>
    </submittedName>
</protein>
<comment type="caution">
    <text evidence="1">The sequence shown here is derived from an EMBL/GenBank/DDBJ whole genome shotgun (WGS) entry which is preliminary data.</text>
</comment>
<dbReference type="InterPro" id="IPR025459">
    <property type="entry name" value="DUF4279"/>
</dbReference>